<gene>
    <name evidence="3" type="ORF">MYCGRDRAFT_107284</name>
</gene>
<dbReference type="KEGG" id="ztr:MYCGRDRAFT_107284"/>
<dbReference type="Proteomes" id="UP000008062">
    <property type="component" value="Chromosome 1"/>
</dbReference>
<reference evidence="3 4" key="1">
    <citation type="journal article" date="2011" name="PLoS Genet.">
        <title>Finished genome of the fungal wheat pathogen Mycosphaerella graminicola reveals dispensome structure, chromosome plasticity, and stealth pathogenesis.</title>
        <authorList>
            <person name="Goodwin S.B."/>
            <person name="Ben M'barek S."/>
            <person name="Dhillon B."/>
            <person name="Wittenberg A.H.J."/>
            <person name="Crane C.F."/>
            <person name="Hane J.K."/>
            <person name="Foster A.J."/>
            <person name="Van der Lee T.A.J."/>
            <person name="Grimwood J."/>
            <person name="Aerts A."/>
            <person name="Antoniw J."/>
            <person name="Bailey A."/>
            <person name="Bluhm B."/>
            <person name="Bowler J."/>
            <person name="Bristow J."/>
            <person name="van der Burgt A."/>
            <person name="Canto-Canche B."/>
            <person name="Churchill A.C.L."/>
            <person name="Conde-Ferraez L."/>
            <person name="Cools H.J."/>
            <person name="Coutinho P.M."/>
            <person name="Csukai M."/>
            <person name="Dehal P."/>
            <person name="De Wit P."/>
            <person name="Donzelli B."/>
            <person name="van de Geest H.C."/>
            <person name="van Ham R.C.H.J."/>
            <person name="Hammond-Kosack K.E."/>
            <person name="Henrissat B."/>
            <person name="Kilian A."/>
            <person name="Kobayashi A.K."/>
            <person name="Koopmann E."/>
            <person name="Kourmpetis Y."/>
            <person name="Kuzniar A."/>
            <person name="Lindquist E."/>
            <person name="Lombard V."/>
            <person name="Maliepaard C."/>
            <person name="Martins N."/>
            <person name="Mehrabi R."/>
            <person name="Nap J.P.H."/>
            <person name="Ponomarenko A."/>
            <person name="Rudd J.J."/>
            <person name="Salamov A."/>
            <person name="Schmutz J."/>
            <person name="Schouten H.J."/>
            <person name="Shapiro H."/>
            <person name="Stergiopoulos I."/>
            <person name="Torriani S.F.F."/>
            <person name="Tu H."/>
            <person name="de Vries R.P."/>
            <person name="Waalwijk C."/>
            <person name="Ware S.B."/>
            <person name="Wiebenga A."/>
            <person name="Zwiers L.-H."/>
            <person name="Oliver R.P."/>
            <person name="Grigoriev I.V."/>
            <person name="Kema G.H.J."/>
        </authorList>
    </citation>
    <scope>NUCLEOTIDE SEQUENCE [LARGE SCALE GENOMIC DNA]</scope>
    <source>
        <strain evidence="4">CBS 115943 / IPO323</strain>
    </source>
</reference>
<evidence type="ECO:0000313" key="3">
    <source>
        <dbReference type="EMBL" id="EGP91332.1"/>
    </source>
</evidence>
<proteinExistence type="predicted"/>
<dbReference type="AlphaFoldDB" id="F9WWJ8"/>
<dbReference type="RefSeq" id="XP_003856356.1">
    <property type="nucleotide sequence ID" value="XM_003856308.1"/>
</dbReference>
<evidence type="ECO:0000256" key="2">
    <source>
        <dbReference type="SAM" id="Phobius"/>
    </source>
</evidence>
<evidence type="ECO:0000313" key="4">
    <source>
        <dbReference type="Proteomes" id="UP000008062"/>
    </source>
</evidence>
<keyword evidence="2" id="KW-0472">Membrane</keyword>
<feature type="region of interest" description="Disordered" evidence="1">
    <location>
        <begin position="1"/>
        <end position="20"/>
    </location>
</feature>
<keyword evidence="4" id="KW-1185">Reference proteome</keyword>
<dbReference type="EMBL" id="CM001196">
    <property type="protein sequence ID" value="EGP91332.1"/>
    <property type="molecule type" value="Genomic_DNA"/>
</dbReference>
<sequence>MQDPLNHRSVGTSRRDERFPAIPSHHQPAMIFRPGLSNESTPSTVVRLIVSTVDCLDIHDGFDWKRATIAYRRLRQDPKRQTTNRQHHELHKAIRSPITSNDFRSIPTVPYNSNLEHKLNSSPSQTLQLHDTRSSKAAQPHHQRQDEMKGNIVIAIIIIILFLVLGLIGFGIYWAQTRVGGARGGSSTGTGTSEEA</sequence>
<keyword evidence="2" id="KW-0812">Transmembrane</keyword>
<dbReference type="InParanoid" id="F9WWJ8"/>
<accession>F9WWJ8</accession>
<feature type="region of interest" description="Disordered" evidence="1">
    <location>
        <begin position="114"/>
        <end position="145"/>
    </location>
</feature>
<dbReference type="GeneID" id="13402887"/>
<organism evidence="3 4">
    <name type="scientific">Zymoseptoria tritici (strain CBS 115943 / IPO323)</name>
    <name type="common">Speckled leaf blotch fungus</name>
    <name type="synonym">Septoria tritici</name>
    <dbReference type="NCBI Taxonomy" id="336722"/>
    <lineage>
        <taxon>Eukaryota</taxon>
        <taxon>Fungi</taxon>
        <taxon>Dikarya</taxon>
        <taxon>Ascomycota</taxon>
        <taxon>Pezizomycotina</taxon>
        <taxon>Dothideomycetes</taxon>
        <taxon>Dothideomycetidae</taxon>
        <taxon>Mycosphaerellales</taxon>
        <taxon>Mycosphaerellaceae</taxon>
        <taxon>Zymoseptoria</taxon>
    </lineage>
</organism>
<keyword evidence="2" id="KW-1133">Transmembrane helix</keyword>
<evidence type="ECO:0000256" key="1">
    <source>
        <dbReference type="SAM" id="MobiDB-lite"/>
    </source>
</evidence>
<protein>
    <submittedName>
        <fullName evidence="3">Uncharacterized protein</fullName>
    </submittedName>
</protein>
<dbReference type="HOGENOM" id="CLU_1391225_0_0_1"/>
<feature type="compositionally biased region" description="Polar residues" evidence="1">
    <location>
        <begin position="114"/>
        <end position="129"/>
    </location>
</feature>
<name>F9WWJ8_ZYMTI</name>
<feature type="transmembrane region" description="Helical" evidence="2">
    <location>
        <begin position="152"/>
        <end position="175"/>
    </location>
</feature>